<evidence type="ECO:0000313" key="11">
    <source>
        <dbReference type="Proteomes" id="UP000002217"/>
    </source>
</evidence>
<dbReference type="Proteomes" id="UP000002217">
    <property type="component" value="Chromosome"/>
</dbReference>
<dbReference type="AlphaFoldDB" id="C8W5P2"/>
<dbReference type="EC" id="2.7.2.11" evidence="8"/>
<dbReference type="Pfam" id="PF00696">
    <property type="entry name" value="AA_kinase"/>
    <property type="match status" value="1"/>
</dbReference>
<evidence type="ECO:0000259" key="9">
    <source>
        <dbReference type="SMART" id="SM00359"/>
    </source>
</evidence>
<dbReference type="InterPro" id="IPR005715">
    <property type="entry name" value="Glu_5kinase/COase_Synthase"/>
</dbReference>
<feature type="binding site" evidence="8">
    <location>
        <position position="55"/>
    </location>
    <ligand>
        <name>substrate</name>
    </ligand>
</feature>
<dbReference type="EMBL" id="CP001720">
    <property type="protein sequence ID" value="ACV64042.1"/>
    <property type="molecule type" value="Genomic_DNA"/>
</dbReference>
<dbReference type="InterPro" id="IPR041739">
    <property type="entry name" value="G5K_ProB"/>
</dbReference>
<gene>
    <name evidence="8" type="primary">proB</name>
    <name evidence="10" type="ordered locus">Dtox_3311</name>
</gene>
<dbReference type="GO" id="GO:0055129">
    <property type="term" value="P:L-proline biosynthetic process"/>
    <property type="evidence" value="ECO:0007669"/>
    <property type="project" value="UniProtKB-UniRule"/>
</dbReference>
<evidence type="ECO:0000256" key="3">
    <source>
        <dbReference type="ARBA" id="ARBA00022650"/>
    </source>
</evidence>
<keyword evidence="11" id="KW-1185">Reference proteome</keyword>
<evidence type="ECO:0000256" key="4">
    <source>
        <dbReference type="ARBA" id="ARBA00022679"/>
    </source>
</evidence>
<evidence type="ECO:0000256" key="7">
    <source>
        <dbReference type="ARBA" id="ARBA00022840"/>
    </source>
</evidence>
<comment type="catalytic activity">
    <reaction evidence="8">
        <text>L-glutamate + ATP = L-glutamyl 5-phosphate + ADP</text>
        <dbReference type="Rhea" id="RHEA:14877"/>
        <dbReference type="ChEBI" id="CHEBI:29985"/>
        <dbReference type="ChEBI" id="CHEBI:30616"/>
        <dbReference type="ChEBI" id="CHEBI:58274"/>
        <dbReference type="ChEBI" id="CHEBI:456216"/>
        <dbReference type="EC" id="2.7.2.11"/>
    </reaction>
</comment>
<keyword evidence="3 8" id="KW-0641">Proline biosynthesis</keyword>
<keyword evidence="4 8" id="KW-0808">Transferase</keyword>
<evidence type="ECO:0000256" key="1">
    <source>
        <dbReference type="ARBA" id="ARBA00022490"/>
    </source>
</evidence>
<keyword evidence="2 8" id="KW-0028">Amino-acid biosynthesis</keyword>
<dbReference type="UniPathway" id="UPA00098">
    <property type="reaction ID" value="UER00359"/>
</dbReference>
<dbReference type="FunFam" id="2.30.130.10:FF:000007">
    <property type="entry name" value="Glutamate 5-kinase"/>
    <property type="match status" value="1"/>
</dbReference>
<comment type="pathway">
    <text evidence="8">Amino-acid biosynthesis; L-proline biosynthesis; L-glutamate 5-semialdehyde from L-glutamate: step 1/2.</text>
</comment>
<feature type="binding site" evidence="8">
    <location>
        <begin position="216"/>
        <end position="222"/>
    </location>
    <ligand>
        <name>ATP</name>
        <dbReference type="ChEBI" id="CHEBI:30616"/>
    </ligand>
</feature>
<evidence type="ECO:0000256" key="6">
    <source>
        <dbReference type="ARBA" id="ARBA00022777"/>
    </source>
</evidence>
<organism evidence="10 11">
    <name type="scientific">Desulfofarcimen acetoxidans (strain ATCC 49208 / DSM 771 / KCTC 5769 / VKM B-1644 / 5575)</name>
    <name type="common">Desulfotomaculum acetoxidans</name>
    <dbReference type="NCBI Taxonomy" id="485916"/>
    <lineage>
        <taxon>Bacteria</taxon>
        <taxon>Bacillati</taxon>
        <taxon>Bacillota</taxon>
        <taxon>Clostridia</taxon>
        <taxon>Eubacteriales</taxon>
        <taxon>Peptococcaceae</taxon>
        <taxon>Desulfofarcimen</taxon>
    </lineage>
</organism>
<dbReference type="InterPro" id="IPR002478">
    <property type="entry name" value="PUA"/>
</dbReference>
<dbReference type="SMART" id="SM00359">
    <property type="entry name" value="PUA"/>
    <property type="match status" value="1"/>
</dbReference>
<keyword evidence="5 8" id="KW-0547">Nucleotide-binding</keyword>
<proteinExistence type="inferred from homology"/>
<sequence>MKNRDFSRVKRLVVKVGSSSLAHATGKLNLYQFEQLAVQLADLHNQGKEILLVTSGAVGAGLGKLGLRRRPKTMPEKQAAAAVGQGVLMQMYEKFFAEYGVTVGQVLLSREDFSDRRRFLNARNTMYALLGMGVIPIINENDTVSIEEIRLGDNDTLSALVTGLVDAELLVLLSDIDGVYTADPRKDPAAVIISEIDEINEQVESLAGGAGSGLGTGGMTTKLQAAKIAMRSGAAMVIARAAEKNIIRRVVTGEPLGTVFCPGNKLDNKKHWIMYSSAVQGKISIDEGASRALVKNGKSLLPSGVVKVEGVFEMGNTVCISGPDGRQIARGITNYAAEELKKIMGKKTSEIAVVLGSKDYDEVIHRNNLVLDC</sequence>
<keyword evidence="7 8" id="KW-0067">ATP-binding</keyword>
<dbReference type="InterPro" id="IPR001048">
    <property type="entry name" value="Asp/Glu/Uridylate_kinase"/>
</dbReference>
<dbReference type="InterPro" id="IPR036393">
    <property type="entry name" value="AceGlu_kinase-like_sf"/>
</dbReference>
<comment type="similarity">
    <text evidence="8">Belongs to the glutamate 5-kinase family.</text>
</comment>
<dbReference type="CDD" id="cd04242">
    <property type="entry name" value="AAK_G5K_ProB"/>
    <property type="match status" value="1"/>
</dbReference>
<dbReference type="GO" id="GO:0005829">
    <property type="term" value="C:cytosol"/>
    <property type="evidence" value="ECO:0007669"/>
    <property type="project" value="TreeGrafter"/>
</dbReference>
<dbReference type="GO" id="GO:0005524">
    <property type="term" value="F:ATP binding"/>
    <property type="evidence" value="ECO:0007669"/>
    <property type="project" value="UniProtKB-KW"/>
</dbReference>
<dbReference type="PROSITE" id="PS50890">
    <property type="entry name" value="PUA"/>
    <property type="match status" value="1"/>
</dbReference>
<feature type="binding site" evidence="8">
    <location>
        <begin position="174"/>
        <end position="175"/>
    </location>
    <ligand>
        <name>ATP</name>
        <dbReference type="ChEBI" id="CHEBI:30616"/>
    </ligand>
</feature>
<evidence type="ECO:0000256" key="8">
    <source>
        <dbReference type="HAMAP-Rule" id="MF_00456"/>
    </source>
</evidence>
<protein>
    <recommendedName>
        <fullName evidence="8">Glutamate 5-kinase</fullName>
        <ecNumber evidence="8">2.7.2.11</ecNumber>
    </recommendedName>
    <alternativeName>
        <fullName evidence="8">Gamma-glutamyl kinase</fullName>
        <shortName evidence="8">GK</shortName>
    </alternativeName>
</protein>
<feature type="domain" description="PUA" evidence="9">
    <location>
        <begin position="281"/>
        <end position="364"/>
    </location>
</feature>
<feature type="binding site" evidence="8">
    <location>
        <position position="154"/>
    </location>
    <ligand>
        <name>substrate</name>
    </ligand>
</feature>
<evidence type="ECO:0000256" key="5">
    <source>
        <dbReference type="ARBA" id="ARBA00022741"/>
    </source>
</evidence>
<dbReference type="InterPro" id="IPR001057">
    <property type="entry name" value="Glu/AcGlu_kinase"/>
</dbReference>
<comment type="subcellular location">
    <subcellularLocation>
        <location evidence="8">Cytoplasm</location>
    </subcellularLocation>
</comment>
<dbReference type="HAMAP" id="MF_00456">
    <property type="entry name" value="ProB"/>
    <property type="match status" value="1"/>
</dbReference>
<dbReference type="PANTHER" id="PTHR43654">
    <property type="entry name" value="GLUTAMATE 5-KINASE"/>
    <property type="match status" value="1"/>
</dbReference>
<dbReference type="InterPro" id="IPR019797">
    <property type="entry name" value="Glutamate_5-kinase_CS"/>
</dbReference>
<reference evidence="10 11" key="1">
    <citation type="journal article" date="2009" name="Stand. Genomic Sci.">
        <title>Complete genome sequence of Desulfotomaculum acetoxidans type strain (5575).</title>
        <authorList>
            <person name="Spring S."/>
            <person name="Lapidus A."/>
            <person name="Schroder M."/>
            <person name="Gleim D."/>
            <person name="Sims D."/>
            <person name="Meincke L."/>
            <person name="Glavina Del Rio T."/>
            <person name="Tice H."/>
            <person name="Copeland A."/>
            <person name="Cheng J.F."/>
            <person name="Lucas S."/>
            <person name="Chen F."/>
            <person name="Nolan M."/>
            <person name="Bruce D."/>
            <person name="Goodwin L."/>
            <person name="Pitluck S."/>
            <person name="Ivanova N."/>
            <person name="Mavromatis K."/>
            <person name="Mikhailova N."/>
            <person name="Pati A."/>
            <person name="Chen A."/>
            <person name="Palaniappan K."/>
            <person name="Land M."/>
            <person name="Hauser L."/>
            <person name="Chang Y.J."/>
            <person name="Jeffries C.D."/>
            <person name="Chain P."/>
            <person name="Saunders E."/>
            <person name="Brettin T."/>
            <person name="Detter J.C."/>
            <person name="Goker M."/>
            <person name="Bristow J."/>
            <person name="Eisen J.A."/>
            <person name="Markowitz V."/>
            <person name="Hugenholtz P."/>
            <person name="Kyrpides N.C."/>
            <person name="Klenk H.P."/>
            <person name="Han C."/>
        </authorList>
    </citation>
    <scope>NUCLEOTIDE SEQUENCE [LARGE SCALE GENOMIC DNA]</scope>
    <source>
        <strain evidence="11">ATCC 49208 / DSM 771 / VKM B-1644</strain>
    </source>
</reference>
<dbReference type="SUPFAM" id="SSF53633">
    <property type="entry name" value="Carbamate kinase-like"/>
    <property type="match status" value="1"/>
</dbReference>
<evidence type="ECO:0000256" key="2">
    <source>
        <dbReference type="ARBA" id="ARBA00022605"/>
    </source>
</evidence>
<dbReference type="InterPro" id="IPR011529">
    <property type="entry name" value="Glu_5kinase"/>
</dbReference>
<dbReference type="PIRSF" id="PIRSF000729">
    <property type="entry name" value="GK"/>
    <property type="match status" value="1"/>
</dbReference>
<keyword evidence="1 8" id="KW-0963">Cytoplasm</keyword>
<dbReference type="Gene3D" id="2.30.130.10">
    <property type="entry name" value="PUA domain"/>
    <property type="match status" value="1"/>
</dbReference>
<dbReference type="CDD" id="cd21157">
    <property type="entry name" value="PUA_G5K"/>
    <property type="match status" value="1"/>
</dbReference>
<dbReference type="GO" id="GO:0003723">
    <property type="term" value="F:RNA binding"/>
    <property type="evidence" value="ECO:0007669"/>
    <property type="project" value="InterPro"/>
</dbReference>
<dbReference type="HOGENOM" id="CLU_025400_2_0_9"/>
<dbReference type="STRING" id="485916.Dtox_3311"/>
<name>C8W5P2_DESAS</name>
<dbReference type="InterPro" id="IPR036974">
    <property type="entry name" value="PUA_sf"/>
</dbReference>
<dbReference type="KEGG" id="dae:Dtox_3311"/>
<evidence type="ECO:0000313" key="10">
    <source>
        <dbReference type="EMBL" id="ACV64042.1"/>
    </source>
</evidence>
<feature type="binding site" evidence="8">
    <location>
        <position position="15"/>
    </location>
    <ligand>
        <name>ATP</name>
        <dbReference type="ChEBI" id="CHEBI:30616"/>
    </ligand>
</feature>
<dbReference type="GO" id="GO:0004349">
    <property type="term" value="F:glutamate 5-kinase activity"/>
    <property type="evidence" value="ECO:0007669"/>
    <property type="project" value="UniProtKB-UniRule"/>
</dbReference>
<dbReference type="PRINTS" id="PR00474">
    <property type="entry name" value="GLU5KINASE"/>
</dbReference>
<accession>C8W5P2</accession>
<dbReference type="InterPro" id="IPR015947">
    <property type="entry name" value="PUA-like_sf"/>
</dbReference>
<dbReference type="FunFam" id="3.40.1160.10:FF:000018">
    <property type="entry name" value="Glutamate 5-kinase"/>
    <property type="match status" value="1"/>
</dbReference>
<feature type="binding site" evidence="8">
    <location>
        <position position="142"/>
    </location>
    <ligand>
        <name>substrate</name>
    </ligand>
</feature>
<dbReference type="Pfam" id="PF01472">
    <property type="entry name" value="PUA"/>
    <property type="match status" value="1"/>
</dbReference>
<dbReference type="eggNOG" id="COG0263">
    <property type="taxonomic scope" value="Bacteria"/>
</dbReference>
<dbReference type="Gene3D" id="3.40.1160.10">
    <property type="entry name" value="Acetylglutamate kinase-like"/>
    <property type="match status" value="1"/>
</dbReference>
<dbReference type="SUPFAM" id="SSF88697">
    <property type="entry name" value="PUA domain-like"/>
    <property type="match status" value="1"/>
</dbReference>
<dbReference type="PROSITE" id="PS00902">
    <property type="entry name" value="GLUTAMATE_5_KINASE"/>
    <property type="match status" value="1"/>
</dbReference>
<comment type="function">
    <text evidence="8">Catalyzes the transfer of a phosphate group to glutamate to form L-glutamate 5-phosphate.</text>
</comment>
<dbReference type="PANTHER" id="PTHR43654:SF1">
    <property type="entry name" value="ISOPENTENYL PHOSPHATE KINASE"/>
    <property type="match status" value="1"/>
</dbReference>
<dbReference type="NCBIfam" id="TIGR01027">
    <property type="entry name" value="proB"/>
    <property type="match status" value="1"/>
</dbReference>
<keyword evidence="6 8" id="KW-0418">Kinase</keyword>